<keyword evidence="2 7" id="KW-0240">DNA-directed RNA polymerase</keyword>
<dbReference type="PANTHER" id="PTHR19376:SF37">
    <property type="entry name" value="DNA-DIRECTED RNA POLYMERASE II SUBUNIT RPB1"/>
    <property type="match status" value="1"/>
</dbReference>
<dbReference type="InterPro" id="IPR045867">
    <property type="entry name" value="DNA-dir_RpoC_beta_prime"/>
</dbReference>
<dbReference type="FunFam" id="2.40.40.20:FF:000019">
    <property type="entry name" value="DNA-directed RNA polymerase II subunit RPB1"/>
    <property type="match status" value="1"/>
</dbReference>
<dbReference type="Proteomes" id="UP000232323">
    <property type="component" value="Unassembled WGS sequence"/>
</dbReference>
<dbReference type="EC" id="2.7.7.6" evidence="7"/>
<dbReference type="GO" id="GO:0005665">
    <property type="term" value="C:RNA polymerase II, core complex"/>
    <property type="evidence" value="ECO:0007669"/>
    <property type="project" value="TreeGrafter"/>
</dbReference>
<evidence type="ECO:0000256" key="2">
    <source>
        <dbReference type="ARBA" id="ARBA00022478"/>
    </source>
</evidence>
<dbReference type="Pfam" id="PF05000">
    <property type="entry name" value="RNA_pol_Rpb1_4"/>
    <property type="match status" value="1"/>
</dbReference>
<keyword evidence="6 7" id="KW-0804">Transcription</keyword>
<dbReference type="SUPFAM" id="SSF64484">
    <property type="entry name" value="beta and beta-prime subunits of DNA dependent RNA-polymerase"/>
    <property type="match status" value="1"/>
</dbReference>
<keyword evidence="4 7" id="KW-0808">Transferase</keyword>
<dbReference type="InterPro" id="IPR006592">
    <property type="entry name" value="RNA_pol_N"/>
</dbReference>
<feature type="domain" description="RNA polymerase N-terminal" evidence="8">
    <location>
        <begin position="247"/>
        <end position="553"/>
    </location>
</feature>
<dbReference type="Gene3D" id="6.10.250.2940">
    <property type="match status" value="1"/>
</dbReference>
<protein>
    <recommendedName>
        <fullName evidence="7">DNA-directed RNA polymerase subunit</fullName>
        <ecNumber evidence="7">2.7.7.6</ecNumber>
    </recommendedName>
</protein>
<dbReference type="Gene3D" id="1.10.274.100">
    <property type="entry name" value="RNA polymerase Rpb1, domain 3"/>
    <property type="match status" value="1"/>
</dbReference>
<dbReference type="EMBL" id="BEGY01000159">
    <property type="protein sequence ID" value="GAX85270.1"/>
    <property type="molecule type" value="Genomic_DNA"/>
</dbReference>
<keyword evidence="3" id="KW-0934">Plastid</keyword>
<evidence type="ECO:0000256" key="7">
    <source>
        <dbReference type="RuleBase" id="RU004279"/>
    </source>
</evidence>
<comment type="similarity">
    <text evidence="1">Belongs to the RNA polymerase beta' chain family. RpoC1 subfamily.</text>
</comment>
<dbReference type="GO" id="GO:0003677">
    <property type="term" value="F:DNA binding"/>
    <property type="evidence" value="ECO:0007669"/>
    <property type="project" value="InterPro"/>
</dbReference>
<dbReference type="Gene3D" id="2.40.40.20">
    <property type="match status" value="1"/>
</dbReference>
<evidence type="ECO:0000256" key="3">
    <source>
        <dbReference type="ARBA" id="ARBA00022640"/>
    </source>
</evidence>
<comment type="catalytic activity">
    <reaction evidence="7">
        <text>RNA(n) + a ribonucleoside 5'-triphosphate = RNA(n+1) + diphosphate</text>
        <dbReference type="Rhea" id="RHEA:21248"/>
        <dbReference type="Rhea" id="RHEA-COMP:14527"/>
        <dbReference type="Rhea" id="RHEA-COMP:17342"/>
        <dbReference type="ChEBI" id="CHEBI:33019"/>
        <dbReference type="ChEBI" id="CHEBI:61557"/>
        <dbReference type="ChEBI" id="CHEBI:140395"/>
        <dbReference type="EC" id="2.7.7.6"/>
    </reaction>
</comment>
<organism evidence="9 10">
    <name type="scientific">Chlamydomonas eustigma</name>
    <dbReference type="NCBI Taxonomy" id="1157962"/>
    <lineage>
        <taxon>Eukaryota</taxon>
        <taxon>Viridiplantae</taxon>
        <taxon>Chlorophyta</taxon>
        <taxon>core chlorophytes</taxon>
        <taxon>Chlorophyceae</taxon>
        <taxon>CS clade</taxon>
        <taxon>Chlamydomonadales</taxon>
        <taxon>Chlamydomonadaceae</taxon>
        <taxon>Chlamydomonas</taxon>
    </lineage>
</organism>
<dbReference type="Gene3D" id="4.10.860.120">
    <property type="entry name" value="RNA polymerase II, clamp domain"/>
    <property type="match status" value="1"/>
</dbReference>
<dbReference type="InterPro" id="IPR007080">
    <property type="entry name" value="RNA_pol_Rpb1_1"/>
</dbReference>
<dbReference type="InterPro" id="IPR044893">
    <property type="entry name" value="RNA_pol_Rpb1_clamp_domain"/>
</dbReference>
<evidence type="ECO:0000259" key="8">
    <source>
        <dbReference type="SMART" id="SM00663"/>
    </source>
</evidence>
<dbReference type="Gene3D" id="1.10.150.390">
    <property type="match status" value="1"/>
</dbReference>
<dbReference type="InterPro" id="IPR000722">
    <property type="entry name" value="RNA_pol_asu"/>
</dbReference>
<dbReference type="PANTHER" id="PTHR19376">
    <property type="entry name" value="DNA-DIRECTED RNA POLYMERASE"/>
    <property type="match status" value="1"/>
</dbReference>
<evidence type="ECO:0000256" key="6">
    <source>
        <dbReference type="ARBA" id="ARBA00023163"/>
    </source>
</evidence>
<dbReference type="SMART" id="SM00663">
    <property type="entry name" value="RPOLA_N"/>
    <property type="match status" value="1"/>
</dbReference>
<dbReference type="InterPro" id="IPR007083">
    <property type="entry name" value="RNA_pol_Rpb1_4"/>
</dbReference>
<dbReference type="Pfam" id="PF04983">
    <property type="entry name" value="RNA_pol_Rpb1_3"/>
    <property type="match status" value="1"/>
</dbReference>
<dbReference type="Pfam" id="PF04990">
    <property type="entry name" value="RNA_pol_Rpb1_7"/>
    <property type="match status" value="1"/>
</dbReference>
<sequence>MDKISPNTTGLTDSSAVLYLLGWDAFGFQNIPGYINMSLYTELAYGHKDIDVVRGVQFCVMSPADIRSRSVCEVNNQTYSNSEPVYGGLFDRRMGVVEHDALCLTCEQRNTFCPGHFGHIELARPVFHVHFFDMILKLLHTICSRCSRILTLPDSPDILHIAQKKISRQKRWDLLYKLLHKIKRCPHCQARQADKIARQGVLRIDMEWRTEGERITIGAEDCLRMLRRMTDADVSFLGFDPKTNRPEWMICTVLLVPPPAVRPTVRNDLGQRQEDDLTTKLISIIKYNQQVKTRIEKGQREQADLVYKLLQYEVATLIDNNVQGIQPSQVVRTGRPMRSMTERLKSKEGRIRGNLMGKRVDFSARSVITPDPNISIDELGVPLRIAMNLTFPEVVNRFTRERLIKLVKNGPDVYPGAKFVHKVREGSRTVRLRGIDLEQLADQLEDGDIVDRHLLDGDFVLFNRQPSLHKMSMMGHRIRVMPHNTFRLNVCVTPNFNADFDGDEMNMHVPQSLTTHEELRQLAWVMNQVISPRECKPIVSVVQDIALGVYRMTLPHVAVSERVVMNLTASLSRTCVLKRSGPVSGQDLLSTALPPGLFTTAGKVKVADGQIQPGSGTVTKSTYQDASNGLLHAVYSDLGVQAARELLDDTQHLVCDFLVHNGFSVGVSDLIVAPDTLKSFRTQVAEMRQKVSSIISSAHSGTFKNESTRSAGEYFERKINDILNEANIKIGKLAIADAQGQDNRLVSMITSRSKGQEVNMAQMVGCVGQQNVEGKRIPYGFDGRTLPHYTKFDDGPEARGFVRNSFISGLTPQEFFFHSMGGREGLIDTAVKTSETGYIQRKLVKAMEDFKIAHDGTVRNAAGCIVQYMYGEDGMDPIRIERQKLPTLEMTPAQILEKYSKDPGVKKLLEDRDFVIWHMCKGRIGDIESPVNFERILVRAAAQHPGPPVHSTSQNIERLIGLPGATPIFCILVRAYLSPVTCKLSTEALHAAEAEMTRRFHEAKADASEMVGVVAAQSISEPTTQLTLNTFHLSGVASASRGVRGVPRLKEIIDCTASKNLKTPIMTVYLEPGLREDRTACVAMKNRLQTTRLRDLVRRSRIYFDPDGPSTRIEKDSVFVELYDLFRELSEPAPSGSPWLLRLELDRERMHAVDIKVSDVDDAVQAFYGDRVSTVFSDDNASEVVMRLRLPPVTDDLDGQDALTELKALEHSLLNVMPVRGIPGIERASIRESLIKTIYDPELQVFQPINEYVIDTDGSNLMGVLGVRGVDKFRTTTNDIYEVFHVLGVEAARHKLYDEILEVLNPTYINYRHTALLIDAITNKGTLVSVNRHGINQGDNGPLAKCSFEETVKRLVSAGIFSERDRINGVSANVMLGQVAPCGTGDSTLQMDMDEIAQLTTKTDVIDHSRVDDLFQF</sequence>
<evidence type="ECO:0000313" key="10">
    <source>
        <dbReference type="Proteomes" id="UP000232323"/>
    </source>
</evidence>
<dbReference type="Gene3D" id="3.30.1360.140">
    <property type="match status" value="1"/>
</dbReference>
<accession>A0A250XR37</accession>
<comment type="function">
    <text evidence="7">DNA-dependent RNA polymerase catalyzes the transcription of DNA into RNA using the four ribonucleoside triphosphates as substrates.</text>
</comment>
<dbReference type="InterPro" id="IPR038120">
    <property type="entry name" value="Rpb1_funnel_sf"/>
</dbReference>
<reference evidence="9 10" key="1">
    <citation type="submission" date="2017-08" db="EMBL/GenBank/DDBJ databases">
        <title>Acidophilic green algal genome provides insights into adaptation to an acidic environment.</title>
        <authorList>
            <person name="Hirooka S."/>
            <person name="Hirose Y."/>
            <person name="Kanesaki Y."/>
            <person name="Higuchi S."/>
            <person name="Fujiwara T."/>
            <person name="Onuma R."/>
            <person name="Era A."/>
            <person name="Ohbayashi R."/>
            <person name="Uzuka A."/>
            <person name="Nozaki H."/>
            <person name="Yoshikawa H."/>
            <person name="Miyagishima S.Y."/>
        </authorList>
    </citation>
    <scope>NUCLEOTIDE SEQUENCE [LARGE SCALE GENOMIC DNA]</scope>
    <source>
        <strain evidence="9 10">NIES-2499</strain>
    </source>
</reference>
<dbReference type="Pfam" id="PF04998">
    <property type="entry name" value="RNA_pol_Rpb1_5"/>
    <property type="match status" value="1"/>
</dbReference>
<dbReference type="Pfam" id="PF04997">
    <property type="entry name" value="RNA_pol_Rpb1_1"/>
    <property type="match status" value="1"/>
</dbReference>
<dbReference type="InterPro" id="IPR042102">
    <property type="entry name" value="RNA_pol_Rpb1_3_sf"/>
</dbReference>
<comment type="caution">
    <text evidence="9">The sequence shown here is derived from an EMBL/GenBank/DDBJ whole genome shotgun (WGS) entry which is preliminary data.</text>
</comment>
<dbReference type="Pfam" id="PF00623">
    <property type="entry name" value="RNA_pol_Rpb1_2"/>
    <property type="match status" value="1"/>
</dbReference>
<proteinExistence type="inferred from homology"/>
<dbReference type="OrthoDB" id="270392at2759"/>
<gene>
    <name evidence="9" type="ORF">CEUSTIGMA_g12689.t1</name>
</gene>
<dbReference type="InterPro" id="IPR007081">
    <property type="entry name" value="RNA_pol_Rpb1_5"/>
</dbReference>
<name>A0A250XR37_9CHLO</name>
<evidence type="ECO:0000256" key="5">
    <source>
        <dbReference type="ARBA" id="ARBA00022695"/>
    </source>
</evidence>
<dbReference type="InterPro" id="IPR007066">
    <property type="entry name" value="RNA_pol_Rpb1_3"/>
</dbReference>
<keyword evidence="10" id="KW-1185">Reference proteome</keyword>
<dbReference type="Gene3D" id="1.10.132.30">
    <property type="match status" value="1"/>
</dbReference>
<keyword evidence="5 7" id="KW-0548">Nucleotidyltransferase</keyword>
<evidence type="ECO:0000313" key="9">
    <source>
        <dbReference type="EMBL" id="GAX85270.1"/>
    </source>
</evidence>
<dbReference type="InterPro" id="IPR038593">
    <property type="entry name" value="RNA_pol_Rpb1_7_sf"/>
</dbReference>
<dbReference type="GO" id="GO:0003899">
    <property type="term" value="F:DNA-directed RNA polymerase activity"/>
    <property type="evidence" value="ECO:0007669"/>
    <property type="project" value="UniProtKB-EC"/>
</dbReference>
<dbReference type="InterPro" id="IPR007073">
    <property type="entry name" value="RNA_pol_Rpb1_7"/>
</dbReference>
<dbReference type="Gene3D" id="6.20.50.80">
    <property type="match status" value="1"/>
</dbReference>
<evidence type="ECO:0000256" key="1">
    <source>
        <dbReference type="ARBA" id="ARBA00007207"/>
    </source>
</evidence>
<evidence type="ECO:0000256" key="4">
    <source>
        <dbReference type="ARBA" id="ARBA00022679"/>
    </source>
</evidence>
<dbReference type="STRING" id="1157962.A0A250XR37"/>
<dbReference type="Gene3D" id="3.30.1490.180">
    <property type="entry name" value="RNA polymerase ii"/>
    <property type="match status" value="1"/>
</dbReference>
<dbReference type="GO" id="GO:0006351">
    <property type="term" value="P:DNA-templated transcription"/>
    <property type="evidence" value="ECO:0007669"/>
    <property type="project" value="InterPro"/>
</dbReference>